<feature type="domain" description="Flagellar M-ring N-terminal" evidence="12">
    <location>
        <begin position="81"/>
        <end position="252"/>
    </location>
</feature>
<dbReference type="InterPro" id="IPR043427">
    <property type="entry name" value="YscJ/FliF"/>
</dbReference>
<feature type="domain" description="Flagellar M-ring C-terminal" evidence="13">
    <location>
        <begin position="279"/>
        <end position="443"/>
    </location>
</feature>
<comment type="caution">
    <text evidence="14">The sequence shown here is derived from an EMBL/GenBank/DDBJ whole genome shotgun (WGS) entry which is preliminary data.</text>
</comment>
<evidence type="ECO:0000256" key="2">
    <source>
        <dbReference type="ARBA" id="ARBA00004651"/>
    </source>
</evidence>
<evidence type="ECO:0000256" key="4">
    <source>
        <dbReference type="ARBA" id="ARBA00022475"/>
    </source>
</evidence>
<keyword evidence="15" id="KW-1185">Reference proteome</keyword>
<keyword evidence="4" id="KW-1003">Cell membrane</keyword>
<dbReference type="PANTHER" id="PTHR30046:SF0">
    <property type="entry name" value="FLAGELLAR M-RING PROTEIN"/>
    <property type="match status" value="1"/>
</dbReference>
<feature type="compositionally biased region" description="Low complexity" evidence="10">
    <location>
        <begin position="318"/>
        <end position="328"/>
    </location>
</feature>
<accession>A0ABV6S270</accession>
<comment type="function">
    <text evidence="9">The M ring may be actively involved in energy transduction.</text>
</comment>
<keyword evidence="7 11" id="KW-0472">Membrane</keyword>
<feature type="compositionally biased region" description="Acidic residues" evidence="10">
    <location>
        <begin position="511"/>
        <end position="520"/>
    </location>
</feature>
<comment type="subcellular location">
    <subcellularLocation>
        <location evidence="1 9">Bacterial flagellum basal body</location>
    </subcellularLocation>
    <subcellularLocation>
        <location evidence="2">Cell membrane</location>
        <topology evidence="2">Multi-pass membrane protein</topology>
    </subcellularLocation>
</comment>
<keyword evidence="8 9" id="KW-0975">Bacterial flagellum</keyword>
<dbReference type="NCBIfam" id="TIGR00206">
    <property type="entry name" value="fliF"/>
    <property type="match status" value="1"/>
</dbReference>
<evidence type="ECO:0000256" key="3">
    <source>
        <dbReference type="ARBA" id="ARBA00007971"/>
    </source>
</evidence>
<keyword evidence="14" id="KW-0969">Cilium</keyword>
<name>A0ABV6S270_9SPHN</name>
<dbReference type="EMBL" id="JBHLTM010000009">
    <property type="protein sequence ID" value="MFC0683332.1"/>
    <property type="molecule type" value="Genomic_DNA"/>
</dbReference>
<dbReference type="Pfam" id="PF01514">
    <property type="entry name" value="YscJ_FliF"/>
    <property type="match status" value="1"/>
</dbReference>
<evidence type="ECO:0000313" key="15">
    <source>
        <dbReference type="Proteomes" id="UP001589858"/>
    </source>
</evidence>
<sequence>MADPAVPDISGAAGGPATSGQLPAPQSLFAPFADPQGGPVLTRIGSFTAQPAVRRIMPAFVALAAVGGALLTWDAMAPSPQRILYSQLGDADRAGVAAALDQAGIGYRIENETGALTVAEGDYYRARMLVASDGALATPESGDQLLDKLPMGASRTLEGERLRAAREHDLQLTIAEIDGVEGVRVHIAEAEKSVFVRDNVAPSASVMVRLKPGRQLADSQVSAIINLVAGSIPGLSPDAVRVVDQHGRLLSQGGGADSDRLDLQSRMEAKLREQVSQLLTPMLGEPNFTTQAQVELDMADVTQARESYDKNGVVRSETQQQSQQTGSGPAAGVPGVLSNTPPPPTQARPGAPQGNAPAPAASATPPTNGESSSSRMYELGREVSVSNSRPGGVKRISVAVAISAAVLKSAKPQDIQDIQALVSAAVGADPQRGDQVKVVIRAFDAAAPADKLAFYETPWFAMLVRNGAAVLAVLLVLLIGVRPMVRALRGERAGGAKGKRKGKAAKGKAADDDEDDDGEVDILPPIEGARPLGRQAIPEAGVIDMDSDLSRSDLLARQVDLAQRLVAEKPDSAVAALRQMINDPGGEEPKAA</sequence>
<keyword evidence="14" id="KW-0966">Cell projection</keyword>
<evidence type="ECO:0000259" key="13">
    <source>
        <dbReference type="Pfam" id="PF08345"/>
    </source>
</evidence>
<feature type="transmembrane region" description="Helical" evidence="11">
    <location>
        <begin position="459"/>
        <end position="481"/>
    </location>
</feature>
<evidence type="ECO:0000256" key="5">
    <source>
        <dbReference type="ARBA" id="ARBA00022692"/>
    </source>
</evidence>
<feature type="compositionally biased region" description="Low complexity" evidence="10">
    <location>
        <begin position="347"/>
        <end position="368"/>
    </location>
</feature>
<evidence type="ECO:0000256" key="8">
    <source>
        <dbReference type="ARBA" id="ARBA00023143"/>
    </source>
</evidence>
<keyword evidence="14" id="KW-0282">Flagellum</keyword>
<evidence type="ECO:0000259" key="12">
    <source>
        <dbReference type="Pfam" id="PF01514"/>
    </source>
</evidence>
<reference evidence="14 15" key="1">
    <citation type="submission" date="2024-09" db="EMBL/GenBank/DDBJ databases">
        <authorList>
            <person name="Sun Q."/>
            <person name="Mori K."/>
        </authorList>
    </citation>
    <scope>NUCLEOTIDE SEQUENCE [LARGE SCALE GENOMIC DNA]</scope>
    <source>
        <strain evidence="14 15">CICC 11035S</strain>
    </source>
</reference>
<evidence type="ECO:0000256" key="9">
    <source>
        <dbReference type="PIRNR" id="PIRNR004862"/>
    </source>
</evidence>
<dbReference type="PRINTS" id="PR01009">
    <property type="entry name" value="FLGMRINGFLIF"/>
</dbReference>
<keyword evidence="5 11" id="KW-0812">Transmembrane</keyword>
<dbReference type="InterPro" id="IPR013556">
    <property type="entry name" value="Flag_M-ring_C"/>
</dbReference>
<feature type="region of interest" description="Disordered" evidence="10">
    <location>
        <begin position="1"/>
        <end position="29"/>
    </location>
</feature>
<evidence type="ECO:0000256" key="6">
    <source>
        <dbReference type="ARBA" id="ARBA00022989"/>
    </source>
</evidence>
<evidence type="ECO:0000256" key="1">
    <source>
        <dbReference type="ARBA" id="ARBA00004117"/>
    </source>
</evidence>
<dbReference type="InterPro" id="IPR006182">
    <property type="entry name" value="FliF_N_dom"/>
</dbReference>
<dbReference type="PIRSF" id="PIRSF004862">
    <property type="entry name" value="FliF"/>
    <property type="match status" value="1"/>
</dbReference>
<feature type="region of interest" description="Disordered" evidence="10">
    <location>
        <begin position="308"/>
        <end position="376"/>
    </location>
</feature>
<dbReference type="Pfam" id="PF08345">
    <property type="entry name" value="YscJ_FliF_C"/>
    <property type="match status" value="1"/>
</dbReference>
<protein>
    <recommendedName>
        <fullName evidence="9">Flagellar M-ring protein</fullName>
    </recommendedName>
</protein>
<evidence type="ECO:0000313" key="14">
    <source>
        <dbReference type="EMBL" id="MFC0683332.1"/>
    </source>
</evidence>
<gene>
    <name evidence="14" type="primary">fliF</name>
    <name evidence="14" type="ORF">ACFFF8_01855</name>
</gene>
<organism evidence="14 15">
    <name type="scientific">Novosphingobium clariflavum</name>
    <dbReference type="NCBI Taxonomy" id="2029884"/>
    <lineage>
        <taxon>Bacteria</taxon>
        <taxon>Pseudomonadati</taxon>
        <taxon>Pseudomonadota</taxon>
        <taxon>Alphaproteobacteria</taxon>
        <taxon>Sphingomonadales</taxon>
        <taxon>Sphingomonadaceae</taxon>
        <taxon>Novosphingobium</taxon>
    </lineage>
</organism>
<feature type="region of interest" description="Disordered" evidence="10">
    <location>
        <begin position="492"/>
        <end position="525"/>
    </location>
</feature>
<keyword evidence="6 11" id="KW-1133">Transmembrane helix</keyword>
<proteinExistence type="inferred from homology"/>
<comment type="similarity">
    <text evidence="3 9">Belongs to the FliF family.</text>
</comment>
<evidence type="ECO:0000256" key="7">
    <source>
        <dbReference type="ARBA" id="ARBA00023136"/>
    </source>
</evidence>
<dbReference type="RefSeq" id="WP_267220375.1">
    <property type="nucleotide sequence ID" value="NZ_JAPCWC010000007.1"/>
</dbReference>
<feature type="compositionally biased region" description="Basic residues" evidence="10">
    <location>
        <begin position="497"/>
        <end position="506"/>
    </location>
</feature>
<dbReference type="InterPro" id="IPR000067">
    <property type="entry name" value="FlgMring_FliF"/>
</dbReference>
<evidence type="ECO:0000256" key="11">
    <source>
        <dbReference type="SAM" id="Phobius"/>
    </source>
</evidence>
<dbReference type="Proteomes" id="UP001589858">
    <property type="component" value="Unassembled WGS sequence"/>
</dbReference>
<dbReference type="PANTHER" id="PTHR30046">
    <property type="entry name" value="FLAGELLAR M-RING PROTEIN"/>
    <property type="match status" value="1"/>
</dbReference>
<dbReference type="InterPro" id="IPR045851">
    <property type="entry name" value="AMP-bd_C_sf"/>
</dbReference>
<dbReference type="Gene3D" id="3.30.300.30">
    <property type="match status" value="1"/>
</dbReference>
<evidence type="ECO:0000256" key="10">
    <source>
        <dbReference type="SAM" id="MobiDB-lite"/>
    </source>
</evidence>